<dbReference type="InterPro" id="IPR016181">
    <property type="entry name" value="Acyl_CoA_acyltransferase"/>
</dbReference>
<accession>A0ABQ6BV94</accession>
<gene>
    <name evidence="2" type="ORF">GCM10007860_24470</name>
</gene>
<organism evidence="2 3">
    <name type="scientific">Chitiniphilus shinanonensis</name>
    <dbReference type="NCBI Taxonomy" id="553088"/>
    <lineage>
        <taxon>Bacteria</taxon>
        <taxon>Pseudomonadati</taxon>
        <taxon>Pseudomonadota</taxon>
        <taxon>Betaproteobacteria</taxon>
        <taxon>Neisseriales</taxon>
        <taxon>Chitinibacteraceae</taxon>
        <taxon>Chitiniphilus</taxon>
    </lineage>
</organism>
<dbReference type="Proteomes" id="UP001156836">
    <property type="component" value="Unassembled WGS sequence"/>
</dbReference>
<dbReference type="InterPro" id="IPR000182">
    <property type="entry name" value="GNAT_dom"/>
</dbReference>
<proteinExistence type="predicted"/>
<evidence type="ECO:0000259" key="1">
    <source>
        <dbReference type="PROSITE" id="PS51186"/>
    </source>
</evidence>
<dbReference type="RefSeq" id="WP_018748449.1">
    <property type="nucleotide sequence ID" value="NZ_BSOZ01000041.1"/>
</dbReference>
<dbReference type="SUPFAM" id="SSF55729">
    <property type="entry name" value="Acyl-CoA N-acyltransferases (Nat)"/>
    <property type="match status" value="1"/>
</dbReference>
<dbReference type="CDD" id="cd04301">
    <property type="entry name" value="NAT_SF"/>
    <property type="match status" value="1"/>
</dbReference>
<name>A0ABQ6BV94_9NEIS</name>
<keyword evidence="3" id="KW-1185">Reference proteome</keyword>
<feature type="domain" description="N-acetyltransferase" evidence="1">
    <location>
        <begin position="8"/>
        <end position="151"/>
    </location>
</feature>
<evidence type="ECO:0000313" key="2">
    <source>
        <dbReference type="EMBL" id="GLS05297.1"/>
    </source>
</evidence>
<evidence type="ECO:0000313" key="3">
    <source>
        <dbReference type="Proteomes" id="UP001156836"/>
    </source>
</evidence>
<dbReference type="EMBL" id="BSOZ01000041">
    <property type="protein sequence ID" value="GLS05297.1"/>
    <property type="molecule type" value="Genomic_DNA"/>
</dbReference>
<sequence length="159" mass="17391">MPITWTWRHLADFDALALFDYLRLRQQVFVVEQTCAYPDLDDYDLLAEHLTGHDEAGRLLACLRLVPPGLKYPEPSLGRVVIAPAARGSGAGHLLIAEGLARAARRYPGAGHRIGAQAHLARFYGRHGFVPVGEVYDEDGIDHIDMILPPGFVPSPTGG</sequence>
<reference evidence="3" key="1">
    <citation type="journal article" date="2019" name="Int. J. Syst. Evol. Microbiol.">
        <title>The Global Catalogue of Microorganisms (GCM) 10K type strain sequencing project: providing services to taxonomists for standard genome sequencing and annotation.</title>
        <authorList>
            <consortium name="The Broad Institute Genomics Platform"/>
            <consortium name="The Broad Institute Genome Sequencing Center for Infectious Disease"/>
            <person name="Wu L."/>
            <person name="Ma J."/>
        </authorList>
    </citation>
    <scope>NUCLEOTIDE SEQUENCE [LARGE SCALE GENOMIC DNA]</scope>
    <source>
        <strain evidence="3">NBRC 104970</strain>
    </source>
</reference>
<protein>
    <submittedName>
        <fullName evidence="2">ElaA protein</fullName>
    </submittedName>
</protein>
<comment type="caution">
    <text evidence="2">The sequence shown here is derived from an EMBL/GenBank/DDBJ whole genome shotgun (WGS) entry which is preliminary data.</text>
</comment>
<dbReference type="PROSITE" id="PS51186">
    <property type="entry name" value="GNAT"/>
    <property type="match status" value="1"/>
</dbReference>
<dbReference type="Pfam" id="PF13673">
    <property type="entry name" value="Acetyltransf_10"/>
    <property type="match status" value="1"/>
</dbReference>
<dbReference type="Gene3D" id="3.40.630.30">
    <property type="match status" value="1"/>
</dbReference>